<sequence>MLKDAQRAELIARLKATISEFPMISEAYAKLEADLLSAFEVQRISIFQRRSHHRDLVARYKTGKEFLEIKVPVSTMSIAGYVAMTQQPLVVNDPYNDAALQNIHFKLKFEKKYDRISHFRTTNIVCVPIMFKGVLLGVMQLINKNEGAFDSDDLAGAMEVADLFGSVFKYELGGVSRPFDYLIHTGAVEAKLFEHVTKEANVLHIAHNLTTEYKIPEKQIGEALAIYHQVPYIAYLPDKYNVMRTDANLNVSYLKRNNVVVLSDAQKNIYILMFEPENSTLLMELESALGAAEYQLAFSMPSQIMQYLGERTQGSTVSEFDDIIDEIHAEDSFHKQKEEDFLSANEDEPAIVRLVTSILVQAKRSNASDIHIDPEVDNPTMVRMRIDGVMKDINEIAAQNHAAIVARIKIMSGLNIAEKRLPQDGKLAFNMDRKKVEVRVATVPTIAGEGVVMRILAAGSAMSIDKLDLSERNMLMCKSLITLPHGILLVVGATGSGKTTTLHAILGELNTPDKKIWTAEDPVEITQHRLKQVQVNSKIGFTFANALRAFLRADPDVILIGEMRDKETAFAAVEASLTGHLVLSTLHTNSAPETITRLLDLGIDPINFSDACTGILAQRLVRRLCTHCKESYEARPEEIDYIKRQYGEAYYNELKIVEPLQLYRANGCSECNEDGYKGRIGIHELLPMSVSIRSMIYKQTSIKDIKEQALEDGMRTLSQDAIVKMLEGKIDIHQALKLDGSDL</sequence>
<evidence type="ECO:0000259" key="4">
    <source>
        <dbReference type="PROSITE" id="PS00662"/>
    </source>
</evidence>
<dbReference type="Pfam" id="PF00437">
    <property type="entry name" value="T2SSE"/>
    <property type="match status" value="1"/>
</dbReference>
<dbReference type="SUPFAM" id="SSF52540">
    <property type="entry name" value="P-loop containing nucleoside triphosphate hydrolases"/>
    <property type="match status" value="1"/>
</dbReference>
<organism evidence="5 6">
    <name type="scientific">Glaciecola petra</name>
    <dbReference type="NCBI Taxonomy" id="3075602"/>
    <lineage>
        <taxon>Bacteria</taxon>
        <taxon>Pseudomonadati</taxon>
        <taxon>Pseudomonadota</taxon>
        <taxon>Gammaproteobacteria</taxon>
        <taxon>Alteromonadales</taxon>
        <taxon>Alteromonadaceae</taxon>
        <taxon>Glaciecola</taxon>
    </lineage>
</organism>
<dbReference type="Proteomes" id="UP001253545">
    <property type="component" value="Unassembled WGS sequence"/>
</dbReference>
<reference evidence="5 6" key="1">
    <citation type="submission" date="2023-09" db="EMBL/GenBank/DDBJ databases">
        <authorList>
            <person name="Rey-Velasco X."/>
        </authorList>
    </citation>
    <scope>NUCLEOTIDE SEQUENCE [LARGE SCALE GENOMIC DNA]</scope>
    <source>
        <strain evidence="5 6">P117</strain>
    </source>
</reference>
<dbReference type="InterPro" id="IPR003593">
    <property type="entry name" value="AAA+_ATPase"/>
</dbReference>
<evidence type="ECO:0000256" key="2">
    <source>
        <dbReference type="ARBA" id="ARBA00022741"/>
    </source>
</evidence>
<dbReference type="Gene3D" id="3.30.450.40">
    <property type="match status" value="1"/>
</dbReference>
<dbReference type="Gene3D" id="3.30.450.90">
    <property type="match status" value="1"/>
</dbReference>
<dbReference type="InterPro" id="IPR007831">
    <property type="entry name" value="T2SS_GspE_N"/>
</dbReference>
<dbReference type="InterPro" id="IPR003018">
    <property type="entry name" value="GAF"/>
</dbReference>
<comment type="similarity">
    <text evidence="1">Belongs to the GSP E family.</text>
</comment>
<keyword evidence="6" id="KW-1185">Reference proteome</keyword>
<dbReference type="SMART" id="SM00065">
    <property type="entry name" value="GAF"/>
    <property type="match status" value="1"/>
</dbReference>
<proteinExistence type="inferred from homology"/>
<dbReference type="PANTHER" id="PTHR30258">
    <property type="entry name" value="TYPE II SECRETION SYSTEM PROTEIN GSPE-RELATED"/>
    <property type="match status" value="1"/>
</dbReference>
<dbReference type="InterPro" id="IPR037257">
    <property type="entry name" value="T2SS_E_N_sf"/>
</dbReference>
<evidence type="ECO:0000313" key="6">
    <source>
        <dbReference type="Proteomes" id="UP001253545"/>
    </source>
</evidence>
<comment type="caution">
    <text evidence="5">The sequence shown here is derived from an EMBL/GenBank/DDBJ whole genome shotgun (WGS) entry which is preliminary data.</text>
</comment>
<name>A0ABU2ZQY5_9ALTE</name>
<keyword evidence="2" id="KW-0547">Nucleotide-binding</keyword>
<dbReference type="Pfam" id="PF01590">
    <property type="entry name" value="GAF"/>
    <property type="match status" value="1"/>
</dbReference>
<dbReference type="PANTHER" id="PTHR30258:SF1">
    <property type="entry name" value="PROTEIN TRANSPORT PROTEIN HOFB HOMOLOG"/>
    <property type="match status" value="1"/>
</dbReference>
<protein>
    <submittedName>
        <fullName evidence="5">ATPase, T2SS/T4P/T4SS family</fullName>
    </submittedName>
</protein>
<evidence type="ECO:0000256" key="3">
    <source>
        <dbReference type="ARBA" id="ARBA00022840"/>
    </source>
</evidence>
<dbReference type="InterPro" id="IPR027417">
    <property type="entry name" value="P-loop_NTPase"/>
</dbReference>
<evidence type="ECO:0000256" key="1">
    <source>
        <dbReference type="ARBA" id="ARBA00006611"/>
    </source>
</evidence>
<dbReference type="InterPro" id="IPR029016">
    <property type="entry name" value="GAF-like_dom_sf"/>
</dbReference>
<dbReference type="SMART" id="SM00382">
    <property type="entry name" value="AAA"/>
    <property type="match status" value="1"/>
</dbReference>
<dbReference type="RefSeq" id="WP_311368568.1">
    <property type="nucleotide sequence ID" value="NZ_JAVRHX010000002.1"/>
</dbReference>
<dbReference type="SUPFAM" id="SSF55781">
    <property type="entry name" value="GAF domain-like"/>
    <property type="match status" value="1"/>
</dbReference>
<keyword evidence="3" id="KW-0067">ATP-binding</keyword>
<dbReference type="CDD" id="cd01129">
    <property type="entry name" value="PulE-GspE-like"/>
    <property type="match status" value="1"/>
</dbReference>
<accession>A0ABU2ZQY5</accession>
<dbReference type="EMBL" id="JAVRHX010000002">
    <property type="protein sequence ID" value="MDT0595051.1"/>
    <property type="molecule type" value="Genomic_DNA"/>
</dbReference>
<dbReference type="PROSITE" id="PS00662">
    <property type="entry name" value="T2SP_E"/>
    <property type="match status" value="1"/>
</dbReference>
<dbReference type="SUPFAM" id="SSF160246">
    <property type="entry name" value="EspE N-terminal domain-like"/>
    <property type="match status" value="1"/>
</dbReference>
<evidence type="ECO:0000313" key="5">
    <source>
        <dbReference type="EMBL" id="MDT0595051.1"/>
    </source>
</evidence>
<gene>
    <name evidence="5" type="ORF">RM552_09375</name>
</gene>
<dbReference type="Pfam" id="PF05157">
    <property type="entry name" value="MshEN"/>
    <property type="match status" value="1"/>
</dbReference>
<dbReference type="InterPro" id="IPR001482">
    <property type="entry name" value="T2SS/T4SS_dom"/>
</dbReference>
<feature type="domain" description="Bacterial type II secretion system protein E" evidence="4">
    <location>
        <begin position="551"/>
        <end position="565"/>
    </location>
</feature>
<dbReference type="Gene3D" id="3.40.50.300">
    <property type="entry name" value="P-loop containing nucleotide triphosphate hydrolases"/>
    <property type="match status" value="1"/>
</dbReference>